<gene>
    <name evidence="2" type="ORF">HDF14_005438</name>
</gene>
<comment type="caution">
    <text evidence="2">The sequence shown here is derived from an EMBL/GenBank/DDBJ whole genome shotgun (WGS) entry which is preliminary data.</text>
</comment>
<protein>
    <submittedName>
        <fullName evidence="2">Uncharacterized protein</fullName>
    </submittedName>
</protein>
<feature type="region of interest" description="Disordered" evidence="1">
    <location>
        <begin position="49"/>
        <end position="82"/>
    </location>
</feature>
<dbReference type="RefSeq" id="WP_183981569.1">
    <property type="nucleotide sequence ID" value="NZ_JACHEB010000018.1"/>
</dbReference>
<evidence type="ECO:0000256" key="1">
    <source>
        <dbReference type="SAM" id="MobiDB-lite"/>
    </source>
</evidence>
<sequence>MTQMEAVVLAISTLVVGALAVYVTLRGAPPQPPSQTVINNNNHYYNLTTPQWPSENQRGEAQLPALSPKSALTSPASSFAEE</sequence>
<evidence type="ECO:0000313" key="3">
    <source>
        <dbReference type="Proteomes" id="UP000535182"/>
    </source>
</evidence>
<dbReference type="EMBL" id="JACHEB010000018">
    <property type="protein sequence ID" value="MBB5331789.1"/>
    <property type="molecule type" value="Genomic_DNA"/>
</dbReference>
<feature type="compositionally biased region" description="Polar residues" evidence="1">
    <location>
        <begin position="70"/>
        <end position="82"/>
    </location>
</feature>
<accession>A0A9X0QK47</accession>
<dbReference type="Proteomes" id="UP000535182">
    <property type="component" value="Unassembled WGS sequence"/>
</dbReference>
<organism evidence="2 3">
    <name type="scientific">Tunturiibacter gelidiferens</name>
    <dbReference type="NCBI Taxonomy" id="3069689"/>
    <lineage>
        <taxon>Bacteria</taxon>
        <taxon>Pseudomonadati</taxon>
        <taxon>Acidobacteriota</taxon>
        <taxon>Terriglobia</taxon>
        <taxon>Terriglobales</taxon>
        <taxon>Acidobacteriaceae</taxon>
        <taxon>Tunturiibacter</taxon>
    </lineage>
</organism>
<proteinExistence type="predicted"/>
<keyword evidence="3" id="KW-1185">Reference proteome</keyword>
<reference evidence="2 3" key="1">
    <citation type="submission" date="2020-08" db="EMBL/GenBank/DDBJ databases">
        <title>Genomic Encyclopedia of Type Strains, Phase IV (KMG-V): Genome sequencing to study the core and pangenomes of soil and plant-associated prokaryotes.</title>
        <authorList>
            <person name="Whitman W."/>
        </authorList>
    </citation>
    <scope>NUCLEOTIDE SEQUENCE [LARGE SCALE GENOMIC DNA]</scope>
    <source>
        <strain evidence="2 3">X5P2</strain>
    </source>
</reference>
<evidence type="ECO:0000313" key="2">
    <source>
        <dbReference type="EMBL" id="MBB5331789.1"/>
    </source>
</evidence>
<name>A0A9X0QK47_9BACT</name>
<dbReference type="AlphaFoldDB" id="A0A9X0QK47"/>